<proteinExistence type="predicted"/>
<keyword evidence="2" id="KW-0472">Membrane</keyword>
<feature type="compositionally biased region" description="Pro residues" evidence="1">
    <location>
        <begin position="59"/>
        <end position="72"/>
    </location>
</feature>
<comment type="caution">
    <text evidence="3">The sequence shown here is derived from an EMBL/GenBank/DDBJ whole genome shotgun (WGS) entry which is preliminary data.</text>
</comment>
<keyword evidence="2" id="KW-0812">Transmembrane</keyword>
<reference evidence="4" key="1">
    <citation type="journal article" date="2016" name="Genome Announc.">
        <title>Draft Genome Sequences of Five Rapidly Growing Mycobacterium Species, M. thermoresistibile, M. fortuitum subsp. acetamidolyticum, M. canariasense, M. brisbanense, and M. novocastrense.</title>
        <authorList>
            <person name="Katahira K."/>
            <person name="Ogura Y."/>
            <person name="Gotoh Y."/>
            <person name="Hayashi T."/>
        </authorList>
    </citation>
    <scope>NUCLEOTIDE SEQUENCE [LARGE SCALE GENOMIC DNA]</scope>
    <source>
        <strain evidence="4">JCM15654</strain>
    </source>
</reference>
<dbReference type="STRING" id="146020.RMCB_3099"/>
<feature type="transmembrane region" description="Helical" evidence="2">
    <location>
        <begin position="82"/>
        <end position="104"/>
    </location>
</feature>
<evidence type="ECO:0000313" key="3">
    <source>
        <dbReference type="EMBL" id="GAS89003.1"/>
    </source>
</evidence>
<feature type="compositionally biased region" description="Low complexity" evidence="1">
    <location>
        <begin position="40"/>
        <end position="58"/>
    </location>
</feature>
<feature type="region of interest" description="Disordered" evidence="1">
    <location>
        <begin position="106"/>
        <end position="144"/>
    </location>
</feature>
<keyword evidence="4" id="KW-1185">Reference proteome</keyword>
<evidence type="ECO:0000256" key="2">
    <source>
        <dbReference type="SAM" id="Phobius"/>
    </source>
</evidence>
<keyword evidence="2" id="KW-1133">Transmembrane helix</keyword>
<feature type="region of interest" description="Disordered" evidence="1">
    <location>
        <begin position="1"/>
        <end position="77"/>
    </location>
</feature>
<accession>A0A100VZU2</accession>
<gene>
    <name evidence="3" type="ORF">RMCB_3099</name>
</gene>
<organism evidence="3 4">
    <name type="scientific">Mycolicibacterium brisbanense</name>
    <dbReference type="NCBI Taxonomy" id="146020"/>
    <lineage>
        <taxon>Bacteria</taxon>
        <taxon>Bacillati</taxon>
        <taxon>Actinomycetota</taxon>
        <taxon>Actinomycetes</taxon>
        <taxon>Mycobacteriales</taxon>
        <taxon>Mycobacteriaceae</taxon>
        <taxon>Mycolicibacterium</taxon>
    </lineage>
</organism>
<dbReference type="AlphaFoldDB" id="A0A100VZU2"/>
<dbReference type="Proteomes" id="UP000069620">
    <property type="component" value="Unassembled WGS sequence"/>
</dbReference>
<dbReference type="EMBL" id="BCSX01000024">
    <property type="protein sequence ID" value="GAS89003.1"/>
    <property type="molecule type" value="Genomic_DNA"/>
</dbReference>
<protein>
    <submittedName>
        <fullName evidence="3">Uncharacterized protein</fullName>
    </submittedName>
</protein>
<evidence type="ECO:0000313" key="4">
    <source>
        <dbReference type="Proteomes" id="UP000069620"/>
    </source>
</evidence>
<evidence type="ECO:0000256" key="1">
    <source>
        <dbReference type="SAM" id="MobiDB-lite"/>
    </source>
</evidence>
<feature type="compositionally biased region" description="Pro residues" evidence="1">
    <location>
        <begin position="1"/>
        <end position="16"/>
    </location>
</feature>
<sequence>MTLPPPPSGNPGPPPQYGGGDPFGPPPQAGHSGYPGAQGGPPQHHAPQWQPPQQQQPPAWAPNPGAQPPGLPPKKRGNAWKWALGGVALLAVIGVTAAVSISVVKGKDGGGGTTAQPITSGASQSPTASNSDIASANDTGPATIITEDPTCAAWTPIRSTVADAQSKAGWANHDYSIPATDWTPQLRETYSAVSKAMNAAADQTVTLVRKTPNRIMRELYEQFIAYSRQFGGLLNNYVVADNNVANVANNSFIAVGYVCDAITYKSAAARAPFVPDVAPPASMAKPGDPSDPKRFMTSPENDCAKWKSLFDNFNEDTKSWGDLDPNISATEWTPEQRATVDSVIPIMKKYADDVESLGRSSQNSTIVDFAVFSAQYWRAYVSALPSYARSDLYLTQVASRPPAIIVQACQALGA</sequence>
<feature type="compositionally biased region" description="Polar residues" evidence="1">
    <location>
        <begin position="115"/>
        <end position="140"/>
    </location>
</feature>
<name>A0A100VZU2_9MYCO</name>
<reference evidence="4" key="2">
    <citation type="submission" date="2016-02" db="EMBL/GenBank/DDBJ databases">
        <title>Draft genome sequence of five rapidly growing Mycobacterium species.</title>
        <authorList>
            <person name="Katahira K."/>
            <person name="Gotou Y."/>
            <person name="Iida K."/>
            <person name="Ogura Y."/>
            <person name="Hayashi T."/>
        </authorList>
    </citation>
    <scope>NUCLEOTIDE SEQUENCE [LARGE SCALE GENOMIC DNA]</scope>
    <source>
        <strain evidence="4">JCM15654</strain>
    </source>
</reference>